<dbReference type="OrthoDB" id="5046242at2759"/>
<dbReference type="Proteomes" id="UP000001070">
    <property type="component" value="Unassembled WGS sequence"/>
</dbReference>
<dbReference type="EMBL" id="CH916366">
    <property type="protein sequence ID" value="EDV96203.1"/>
    <property type="molecule type" value="Genomic_DNA"/>
</dbReference>
<dbReference type="STRING" id="7222.B4J3K1"/>
<dbReference type="AlphaFoldDB" id="B4J3K1"/>
<dbReference type="Gene3D" id="3.50.50.60">
    <property type="entry name" value="FAD/NAD(P)-binding domain"/>
    <property type="match status" value="1"/>
</dbReference>
<dbReference type="InterPro" id="IPR002937">
    <property type="entry name" value="Amino_oxidase"/>
</dbReference>
<dbReference type="Pfam" id="PF01593">
    <property type="entry name" value="Amino_oxidase"/>
    <property type="match status" value="1"/>
</dbReference>
<dbReference type="PhylomeDB" id="B4J3K1"/>
<dbReference type="Gene3D" id="3.90.660.10">
    <property type="match status" value="1"/>
</dbReference>
<proteinExistence type="predicted"/>
<name>B4J3K1_DROGR</name>
<evidence type="ECO:0000259" key="1">
    <source>
        <dbReference type="Pfam" id="PF01593"/>
    </source>
</evidence>
<evidence type="ECO:0000313" key="2">
    <source>
        <dbReference type="EMBL" id="EDV96203.1"/>
    </source>
</evidence>
<evidence type="ECO:0000313" key="3">
    <source>
        <dbReference type="Proteomes" id="UP000001070"/>
    </source>
</evidence>
<reference evidence="2 3" key="1">
    <citation type="journal article" date="2007" name="Nature">
        <title>Evolution of genes and genomes on the Drosophila phylogeny.</title>
        <authorList>
            <consortium name="Drosophila 12 Genomes Consortium"/>
            <person name="Clark A.G."/>
            <person name="Eisen M.B."/>
            <person name="Smith D.R."/>
            <person name="Bergman C.M."/>
            <person name="Oliver B."/>
            <person name="Markow T.A."/>
            <person name="Kaufman T.C."/>
            <person name="Kellis M."/>
            <person name="Gelbart W."/>
            <person name="Iyer V.N."/>
            <person name="Pollard D.A."/>
            <person name="Sackton T.B."/>
            <person name="Larracuente A.M."/>
            <person name="Singh N.D."/>
            <person name="Abad J.P."/>
            <person name="Abt D.N."/>
            <person name="Adryan B."/>
            <person name="Aguade M."/>
            <person name="Akashi H."/>
            <person name="Anderson W.W."/>
            <person name="Aquadro C.F."/>
            <person name="Ardell D.H."/>
            <person name="Arguello R."/>
            <person name="Artieri C.G."/>
            <person name="Barbash D.A."/>
            <person name="Barker D."/>
            <person name="Barsanti P."/>
            <person name="Batterham P."/>
            <person name="Batzoglou S."/>
            <person name="Begun D."/>
            <person name="Bhutkar A."/>
            <person name="Blanco E."/>
            <person name="Bosak S.A."/>
            <person name="Bradley R.K."/>
            <person name="Brand A.D."/>
            <person name="Brent M.R."/>
            <person name="Brooks A.N."/>
            <person name="Brown R.H."/>
            <person name="Butlin R.K."/>
            <person name="Caggese C."/>
            <person name="Calvi B.R."/>
            <person name="Bernardo de Carvalho A."/>
            <person name="Caspi A."/>
            <person name="Castrezana S."/>
            <person name="Celniker S.E."/>
            <person name="Chang J.L."/>
            <person name="Chapple C."/>
            <person name="Chatterji S."/>
            <person name="Chinwalla A."/>
            <person name="Civetta A."/>
            <person name="Clifton S.W."/>
            <person name="Comeron J.M."/>
            <person name="Costello J.C."/>
            <person name="Coyne J.A."/>
            <person name="Daub J."/>
            <person name="David R.G."/>
            <person name="Delcher A.L."/>
            <person name="Delehaunty K."/>
            <person name="Do C.B."/>
            <person name="Ebling H."/>
            <person name="Edwards K."/>
            <person name="Eickbush T."/>
            <person name="Evans J.D."/>
            <person name="Filipski A."/>
            <person name="Findeiss S."/>
            <person name="Freyhult E."/>
            <person name="Fulton L."/>
            <person name="Fulton R."/>
            <person name="Garcia A.C."/>
            <person name="Gardiner A."/>
            <person name="Garfield D.A."/>
            <person name="Garvin B.E."/>
            <person name="Gibson G."/>
            <person name="Gilbert D."/>
            <person name="Gnerre S."/>
            <person name="Godfrey J."/>
            <person name="Good R."/>
            <person name="Gotea V."/>
            <person name="Gravely B."/>
            <person name="Greenberg A.J."/>
            <person name="Griffiths-Jones S."/>
            <person name="Gross S."/>
            <person name="Guigo R."/>
            <person name="Gustafson E.A."/>
            <person name="Haerty W."/>
            <person name="Hahn M.W."/>
            <person name="Halligan D.L."/>
            <person name="Halpern A.L."/>
            <person name="Halter G.M."/>
            <person name="Han M.V."/>
            <person name="Heger A."/>
            <person name="Hillier L."/>
            <person name="Hinrichs A.S."/>
            <person name="Holmes I."/>
            <person name="Hoskins R.A."/>
            <person name="Hubisz M.J."/>
            <person name="Hultmark D."/>
            <person name="Huntley M.A."/>
            <person name="Jaffe D.B."/>
            <person name="Jagadeeshan S."/>
            <person name="Jeck W.R."/>
            <person name="Johnson J."/>
            <person name="Jones C.D."/>
            <person name="Jordan W.C."/>
            <person name="Karpen G.H."/>
            <person name="Kataoka E."/>
            <person name="Keightley P.D."/>
            <person name="Kheradpour P."/>
            <person name="Kirkness E.F."/>
            <person name="Koerich L.B."/>
            <person name="Kristiansen K."/>
            <person name="Kudrna D."/>
            <person name="Kulathinal R.J."/>
            <person name="Kumar S."/>
            <person name="Kwok R."/>
            <person name="Lander E."/>
            <person name="Langley C.H."/>
            <person name="Lapoint R."/>
            <person name="Lazzaro B.P."/>
            <person name="Lee S.J."/>
            <person name="Levesque L."/>
            <person name="Li R."/>
            <person name="Lin C.F."/>
            <person name="Lin M.F."/>
            <person name="Lindblad-Toh K."/>
            <person name="Llopart A."/>
            <person name="Long M."/>
            <person name="Low L."/>
            <person name="Lozovsky E."/>
            <person name="Lu J."/>
            <person name="Luo M."/>
            <person name="Machado C.A."/>
            <person name="Makalowski W."/>
            <person name="Marzo M."/>
            <person name="Matsuda M."/>
            <person name="Matzkin L."/>
            <person name="McAllister B."/>
            <person name="McBride C.S."/>
            <person name="McKernan B."/>
            <person name="McKernan K."/>
            <person name="Mendez-Lago M."/>
            <person name="Minx P."/>
            <person name="Mollenhauer M.U."/>
            <person name="Montooth K."/>
            <person name="Mount S.M."/>
            <person name="Mu X."/>
            <person name="Myers E."/>
            <person name="Negre B."/>
            <person name="Newfeld S."/>
            <person name="Nielsen R."/>
            <person name="Noor M.A."/>
            <person name="O'Grady P."/>
            <person name="Pachter L."/>
            <person name="Papaceit M."/>
            <person name="Parisi M.J."/>
            <person name="Parisi M."/>
            <person name="Parts L."/>
            <person name="Pedersen J.S."/>
            <person name="Pesole G."/>
            <person name="Phillippy A.M."/>
            <person name="Ponting C.P."/>
            <person name="Pop M."/>
            <person name="Porcelli D."/>
            <person name="Powell J.R."/>
            <person name="Prohaska S."/>
            <person name="Pruitt K."/>
            <person name="Puig M."/>
            <person name="Quesneville H."/>
            <person name="Ram K.R."/>
            <person name="Rand D."/>
            <person name="Rasmussen M.D."/>
            <person name="Reed L.K."/>
            <person name="Reenan R."/>
            <person name="Reily A."/>
            <person name="Remington K.A."/>
            <person name="Rieger T.T."/>
            <person name="Ritchie M.G."/>
            <person name="Robin C."/>
            <person name="Rogers Y.H."/>
            <person name="Rohde C."/>
            <person name="Rozas J."/>
            <person name="Rubenfield M.J."/>
            <person name="Ruiz A."/>
            <person name="Russo S."/>
            <person name="Salzberg S.L."/>
            <person name="Sanchez-Gracia A."/>
            <person name="Saranga D.J."/>
            <person name="Sato H."/>
            <person name="Schaeffer S.W."/>
            <person name="Schatz M.C."/>
            <person name="Schlenke T."/>
            <person name="Schwartz R."/>
            <person name="Segarra C."/>
            <person name="Singh R.S."/>
            <person name="Sirot L."/>
            <person name="Sirota M."/>
            <person name="Sisneros N.B."/>
            <person name="Smith C.D."/>
            <person name="Smith T.F."/>
            <person name="Spieth J."/>
            <person name="Stage D.E."/>
            <person name="Stark A."/>
            <person name="Stephan W."/>
            <person name="Strausberg R.L."/>
            <person name="Strempel S."/>
            <person name="Sturgill D."/>
            <person name="Sutton G."/>
            <person name="Sutton G.G."/>
            <person name="Tao W."/>
            <person name="Teichmann S."/>
            <person name="Tobari Y.N."/>
            <person name="Tomimura Y."/>
            <person name="Tsolas J.M."/>
            <person name="Valente V.L."/>
            <person name="Venter E."/>
            <person name="Venter J.C."/>
            <person name="Vicario S."/>
            <person name="Vieira F.G."/>
            <person name="Vilella A.J."/>
            <person name="Villasante A."/>
            <person name="Walenz B."/>
            <person name="Wang J."/>
            <person name="Wasserman M."/>
            <person name="Watts T."/>
            <person name="Wilson D."/>
            <person name="Wilson R.K."/>
            <person name="Wing R.A."/>
            <person name="Wolfner M.F."/>
            <person name="Wong A."/>
            <person name="Wong G.K."/>
            <person name="Wu C.I."/>
            <person name="Wu G."/>
            <person name="Yamamoto D."/>
            <person name="Yang H.P."/>
            <person name="Yang S.P."/>
            <person name="Yorke J.A."/>
            <person name="Yoshida K."/>
            <person name="Zdobnov E."/>
            <person name="Zhang P."/>
            <person name="Zhang Y."/>
            <person name="Zimin A.V."/>
            <person name="Baldwin J."/>
            <person name="Abdouelleil A."/>
            <person name="Abdulkadir J."/>
            <person name="Abebe A."/>
            <person name="Abera B."/>
            <person name="Abreu J."/>
            <person name="Acer S.C."/>
            <person name="Aftuck L."/>
            <person name="Alexander A."/>
            <person name="An P."/>
            <person name="Anderson E."/>
            <person name="Anderson S."/>
            <person name="Arachi H."/>
            <person name="Azer M."/>
            <person name="Bachantsang P."/>
            <person name="Barry A."/>
            <person name="Bayul T."/>
            <person name="Berlin A."/>
            <person name="Bessette D."/>
            <person name="Bloom T."/>
            <person name="Blye J."/>
            <person name="Boguslavskiy L."/>
            <person name="Bonnet C."/>
            <person name="Boukhgalter B."/>
            <person name="Bourzgui I."/>
            <person name="Brown A."/>
            <person name="Cahill P."/>
            <person name="Channer S."/>
            <person name="Cheshatsang Y."/>
            <person name="Chuda L."/>
            <person name="Citroen M."/>
            <person name="Collymore A."/>
            <person name="Cooke P."/>
            <person name="Costello M."/>
            <person name="D'Aco K."/>
            <person name="Daza R."/>
            <person name="De Haan G."/>
            <person name="DeGray S."/>
            <person name="DeMaso C."/>
            <person name="Dhargay N."/>
            <person name="Dooley K."/>
            <person name="Dooley E."/>
            <person name="Doricent M."/>
            <person name="Dorje P."/>
            <person name="Dorjee K."/>
            <person name="Dupes A."/>
            <person name="Elong R."/>
            <person name="Falk J."/>
            <person name="Farina A."/>
            <person name="Faro S."/>
            <person name="Ferguson D."/>
            <person name="Fisher S."/>
            <person name="Foley C.D."/>
            <person name="Franke A."/>
            <person name="Friedrich D."/>
            <person name="Gadbois L."/>
            <person name="Gearin G."/>
            <person name="Gearin C.R."/>
            <person name="Giannoukos G."/>
            <person name="Goode T."/>
            <person name="Graham J."/>
            <person name="Grandbois E."/>
            <person name="Grewal S."/>
            <person name="Gyaltsen K."/>
            <person name="Hafez N."/>
            <person name="Hagos B."/>
            <person name="Hall J."/>
            <person name="Henson C."/>
            <person name="Hollinger A."/>
            <person name="Honan T."/>
            <person name="Huard M.D."/>
            <person name="Hughes L."/>
            <person name="Hurhula B."/>
            <person name="Husby M.E."/>
            <person name="Kamat A."/>
            <person name="Kanga B."/>
            <person name="Kashin S."/>
            <person name="Khazanovich D."/>
            <person name="Kisner P."/>
            <person name="Lance K."/>
            <person name="Lara M."/>
            <person name="Lee W."/>
            <person name="Lennon N."/>
            <person name="Letendre F."/>
            <person name="LeVine R."/>
            <person name="Lipovsky A."/>
            <person name="Liu X."/>
            <person name="Liu J."/>
            <person name="Liu S."/>
            <person name="Lokyitsang T."/>
            <person name="Lokyitsang Y."/>
            <person name="Lubonja R."/>
            <person name="Lui A."/>
            <person name="MacDonald P."/>
            <person name="Magnisalis V."/>
            <person name="Maru K."/>
            <person name="Matthews C."/>
            <person name="McCusker W."/>
            <person name="McDonough S."/>
            <person name="Mehta T."/>
            <person name="Meldrim J."/>
            <person name="Meneus L."/>
            <person name="Mihai O."/>
            <person name="Mihalev A."/>
            <person name="Mihova T."/>
            <person name="Mittelman R."/>
            <person name="Mlenga V."/>
            <person name="Montmayeur A."/>
            <person name="Mulrain L."/>
            <person name="Navidi A."/>
            <person name="Naylor J."/>
            <person name="Negash T."/>
            <person name="Nguyen T."/>
            <person name="Nguyen N."/>
            <person name="Nicol R."/>
            <person name="Norbu C."/>
            <person name="Norbu N."/>
            <person name="Novod N."/>
            <person name="O'Neill B."/>
            <person name="Osman S."/>
            <person name="Markiewicz E."/>
            <person name="Oyono O.L."/>
            <person name="Patti C."/>
            <person name="Phunkhang P."/>
            <person name="Pierre F."/>
            <person name="Priest M."/>
            <person name="Raghuraman S."/>
            <person name="Rege F."/>
            <person name="Reyes R."/>
            <person name="Rise C."/>
            <person name="Rogov P."/>
            <person name="Ross K."/>
            <person name="Ryan E."/>
            <person name="Settipalli S."/>
            <person name="Shea T."/>
            <person name="Sherpa N."/>
            <person name="Shi L."/>
            <person name="Shih D."/>
            <person name="Sparrow T."/>
            <person name="Spaulding J."/>
            <person name="Stalker J."/>
            <person name="Stange-Thomann N."/>
            <person name="Stavropoulos S."/>
            <person name="Stone C."/>
            <person name="Strader C."/>
            <person name="Tesfaye S."/>
            <person name="Thomson T."/>
            <person name="Thoulutsang Y."/>
            <person name="Thoulutsang D."/>
            <person name="Topham K."/>
            <person name="Topping I."/>
            <person name="Tsamla T."/>
            <person name="Vassiliev H."/>
            <person name="Vo A."/>
            <person name="Wangchuk T."/>
            <person name="Wangdi T."/>
            <person name="Weiand M."/>
            <person name="Wilkinson J."/>
            <person name="Wilson A."/>
            <person name="Yadav S."/>
            <person name="Young G."/>
            <person name="Yu Q."/>
            <person name="Zembek L."/>
            <person name="Zhong D."/>
            <person name="Zimmer A."/>
            <person name="Zwirko Z."/>
            <person name="Jaffe D.B."/>
            <person name="Alvarez P."/>
            <person name="Brockman W."/>
            <person name="Butler J."/>
            <person name="Chin C."/>
            <person name="Gnerre S."/>
            <person name="Grabherr M."/>
            <person name="Kleber M."/>
            <person name="Mauceli E."/>
            <person name="MacCallum I."/>
        </authorList>
    </citation>
    <scope>NUCLEOTIDE SEQUENCE [LARGE SCALE GENOMIC DNA]</scope>
    <source>
        <strain evidence="3">Tucson 15287-2541.00</strain>
    </source>
</reference>
<dbReference type="OMA" id="DELMIRC"/>
<dbReference type="PANTHER" id="PTHR10742:SF398">
    <property type="entry name" value="AMINE OXIDASE DOMAIN-CONTAINING PROTEIN-RELATED"/>
    <property type="match status" value="1"/>
</dbReference>
<organism evidence="3">
    <name type="scientific">Drosophila grimshawi</name>
    <name type="common">Hawaiian fruit fly</name>
    <name type="synonym">Idiomyia grimshawi</name>
    <dbReference type="NCBI Taxonomy" id="7222"/>
    <lineage>
        <taxon>Eukaryota</taxon>
        <taxon>Metazoa</taxon>
        <taxon>Ecdysozoa</taxon>
        <taxon>Arthropoda</taxon>
        <taxon>Hexapoda</taxon>
        <taxon>Insecta</taxon>
        <taxon>Pterygota</taxon>
        <taxon>Neoptera</taxon>
        <taxon>Endopterygota</taxon>
        <taxon>Diptera</taxon>
        <taxon>Brachycera</taxon>
        <taxon>Muscomorpha</taxon>
        <taxon>Ephydroidea</taxon>
        <taxon>Drosophilidae</taxon>
        <taxon>Drosophila</taxon>
        <taxon>Hawaiian Drosophila</taxon>
    </lineage>
</organism>
<dbReference type="HOGENOM" id="CLU_004498_2_3_1"/>
<dbReference type="SUPFAM" id="SSF54373">
    <property type="entry name" value="FAD-linked reductases, C-terminal domain"/>
    <property type="match status" value="1"/>
</dbReference>
<dbReference type="InParanoid" id="B4J3K1"/>
<dbReference type="InterPro" id="IPR050281">
    <property type="entry name" value="Flavin_monoamine_oxidase"/>
</dbReference>
<keyword evidence="3" id="KW-1185">Reference proteome</keyword>
<dbReference type="SUPFAM" id="SSF51905">
    <property type="entry name" value="FAD/NAD(P)-binding domain"/>
    <property type="match status" value="1"/>
</dbReference>
<protein>
    <submittedName>
        <fullName evidence="2">GH15343</fullName>
    </submittedName>
</protein>
<dbReference type="SMR" id="B4J3K1"/>
<dbReference type="PANTHER" id="PTHR10742">
    <property type="entry name" value="FLAVIN MONOAMINE OXIDASE"/>
    <property type="match status" value="1"/>
</dbReference>
<dbReference type="GO" id="GO:0046592">
    <property type="term" value="F:polyamine oxidase activity"/>
    <property type="evidence" value="ECO:0007669"/>
    <property type="project" value="TreeGrafter"/>
</dbReference>
<gene>
    <name evidence="2" type="primary">Dgri\GH15343</name>
    <name evidence="2" type="ORF">Dgri_GH15343</name>
</gene>
<dbReference type="InterPro" id="IPR036188">
    <property type="entry name" value="FAD/NAD-bd_sf"/>
</dbReference>
<accession>B4J3K1</accession>
<dbReference type="FunCoup" id="B4J3K1">
    <property type="interactions" value="56"/>
</dbReference>
<dbReference type="eggNOG" id="KOG0685">
    <property type="taxonomic scope" value="Eukaryota"/>
</dbReference>
<dbReference type="PRINTS" id="PR00419">
    <property type="entry name" value="ADXRDTASE"/>
</dbReference>
<sequence>MSSCHSVGRSKETARIIIIGSGPSGIAAATRLLEQGFKNVTIFEAEDRIGGRIKTIPFADSVIDLGAQWCHGEEGNVVYQRVKDLDLVSKTESQLNTTRFLRSNKEMILQETANALTTIVDRSVPEGPNAYDGSFGDHLNHKYWLEVEKLPNVDRTIATEMLDNFKKGLCAFEGSDNLYEVSGHGHLEYETCDGNQEIHWRDNGYKTFLKLLINAKEDPSDDLGVLKGRVNLNKRILEINWEGSDELRLRCWNGEILTADHVICTVSLGVLKEQHASMFVPALPEPKLRAVKGLKLGTVNKFFLEYVAQPLPQDWTGINFVWVEKDLKELRGTERFWLESVSGFYIVKEQPRLLQGWIIGEHARYMETLTADQVLDGILWLFRKFLPFDVPFPQRFLRTQWHSNPNFRGSYSFRTPYADDLHTGPWDLESPLTDVCGKPRLLFAGEATSKTHYSTVHGATETGWREADRLNGFYSKLS</sequence>
<feature type="domain" description="Amine oxidase" evidence="1">
    <location>
        <begin position="24"/>
        <end position="470"/>
    </location>
</feature>